<dbReference type="InterPro" id="IPR006103">
    <property type="entry name" value="Glyco_hydro_2_cat"/>
</dbReference>
<dbReference type="SUPFAM" id="SSF49303">
    <property type="entry name" value="beta-Galactosidase/glucuronidase domain"/>
    <property type="match status" value="1"/>
</dbReference>
<dbReference type="RefSeq" id="WP_105220432.1">
    <property type="nucleotide sequence ID" value="NZ_CAWNSU010000059.1"/>
</dbReference>
<dbReference type="SUPFAM" id="SSF49785">
    <property type="entry name" value="Galactose-binding domain-like"/>
    <property type="match status" value="1"/>
</dbReference>
<dbReference type="Pfam" id="PF02836">
    <property type="entry name" value="Glyco_hydro_2_C"/>
    <property type="match status" value="1"/>
</dbReference>
<dbReference type="Gene3D" id="3.20.20.80">
    <property type="entry name" value="Glycosidases"/>
    <property type="match status" value="1"/>
</dbReference>
<dbReference type="InterPro" id="IPR017853">
    <property type="entry name" value="GH"/>
</dbReference>
<dbReference type="PANTHER" id="PTHR42732:SF3">
    <property type="entry name" value="HYDROLASE"/>
    <property type="match status" value="1"/>
</dbReference>
<dbReference type="OrthoDB" id="9762066at2"/>
<dbReference type="AlphaFoldDB" id="A0A6N8FVP1"/>
<evidence type="ECO:0000259" key="4">
    <source>
        <dbReference type="Pfam" id="PF02837"/>
    </source>
</evidence>
<dbReference type="Gene3D" id="2.60.120.260">
    <property type="entry name" value="Galactose-binding domain-like"/>
    <property type="match status" value="1"/>
</dbReference>
<protein>
    <submittedName>
        <fullName evidence="5">Glycoside hydrolase family 2</fullName>
    </submittedName>
</protein>
<dbReference type="GO" id="GO:0005975">
    <property type="term" value="P:carbohydrate metabolic process"/>
    <property type="evidence" value="ECO:0007669"/>
    <property type="project" value="InterPro"/>
</dbReference>
<evidence type="ECO:0000313" key="5">
    <source>
        <dbReference type="EMBL" id="MUL37190.1"/>
    </source>
</evidence>
<dbReference type="EMBL" id="NAPY01000018">
    <property type="protein sequence ID" value="MUL37190.1"/>
    <property type="molecule type" value="Genomic_DNA"/>
</dbReference>
<keyword evidence="5" id="KW-0378">Hydrolase</keyword>
<name>A0A6N8FVP1_9CHRO</name>
<sequence length="619" mass="71270">MNLLLGRSDGETELYRDTGVDKKSHFIQSEYPRPQLQRNNWYSLNGTWKFLYDDKGQFVQPSNITEWTHHIEVPFAPESTKSGIGDLGFHANCWYEREFITPPGQGRLLLHFGAVDYRARVWVNGQFMADHEGGHTPFSIDITPVLNNSGVTKVTVWAQDDPHDLAKPRGKQDWQLEPHSIWYPRTSGIWQTVWVERVSGTYIDRIRWTPEFERWEIGFYAAIAGDRQDGIQIKIKLSIGDTVLAKDTYEVFNGEIHRRIALSDPGIDDYRNELLWSPEKPTLIAAEIQLWEQDKLLDEVKSYTAMRTVGIQRDRLMLNGRPYYLRLVLDQGYWQDTLMTPPSDAALRRDVELVKAMGFNGVRKHQKIEDPRFLYWADVLGLLVWEEMPSAYRFTPKAVERITKEWTEVIERDISHPCIVVWVPFNESWGVPNLVETPAHRNYVLAMYHLTKTLDPSRPVVGNDGWESTDTDILAIHDYETNPSRLAHRYGPEVKLSDLFERRRPGGRILTLDNYPHQGQPVMLTEFGGIAYAPDDKPDADKAWGYERCFNISELEMKYTALLETVNNIEIFSGFCYTQFADTFQEANGLLYSDRTPKIPIKAIRAATLSGGVCTPTSC</sequence>
<dbReference type="GO" id="GO:0004553">
    <property type="term" value="F:hydrolase activity, hydrolyzing O-glycosyl compounds"/>
    <property type="evidence" value="ECO:0007669"/>
    <property type="project" value="InterPro"/>
</dbReference>
<gene>
    <name evidence="5" type="ORF">BWI75_12790</name>
</gene>
<feature type="domain" description="Glycosyl hydrolases family 2 sugar binding" evidence="4">
    <location>
        <begin position="91"/>
        <end position="156"/>
    </location>
</feature>
<evidence type="ECO:0000256" key="1">
    <source>
        <dbReference type="ARBA" id="ARBA00007401"/>
    </source>
</evidence>
<dbReference type="Pfam" id="PF02837">
    <property type="entry name" value="Glyco_hydro_2_N"/>
    <property type="match status" value="1"/>
</dbReference>
<dbReference type="SUPFAM" id="SSF51445">
    <property type="entry name" value="(Trans)glycosidases"/>
    <property type="match status" value="1"/>
</dbReference>
<comment type="caution">
    <text evidence="5">The sequence shown here is derived from an EMBL/GenBank/DDBJ whole genome shotgun (WGS) entry which is preliminary data.</text>
</comment>
<organism evidence="5 6">
    <name type="scientific">Gloeocapsopsis dulcis AAB1 = 1H9</name>
    <dbReference type="NCBI Taxonomy" id="1433147"/>
    <lineage>
        <taxon>Bacteria</taxon>
        <taxon>Bacillati</taxon>
        <taxon>Cyanobacteriota</taxon>
        <taxon>Cyanophyceae</taxon>
        <taxon>Oscillatoriophycideae</taxon>
        <taxon>Chroococcales</taxon>
        <taxon>Chroococcaceae</taxon>
        <taxon>Gloeocapsopsis</taxon>
        <taxon>Gloeocapsopsis dulcis</taxon>
    </lineage>
</organism>
<feature type="domain" description="Glycoside hydrolase family 2 catalytic" evidence="3">
    <location>
        <begin position="311"/>
        <end position="605"/>
    </location>
</feature>
<dbReference type="InterPro" id="IPR006104">
    <property type="entry name" value="Glyco_hydro_2_N"/>
</dbReference>
<dbReference type="PANTHER" id="PTHR42732">
    <property type="entry name" value="BETA-GALACTOSIDASE"/>
    <property type="match status" value="1"/>
</dbReference>
<reference evidence="5 6" key="1">
    <citation type="journal article" date="2019" name="Front. Microbiol.">
        <title>Genomic Features for Desiccation Tolerance and Sugar Biosynthesis in the Extremophile Gloeocapsopsis sp. UTEX B3054.</title>
        <authorList>
            <person name="Urrejola C."/>
            <person name="Alcorta J."/>
            <person name="Salas L."/>
            <person name="Vasquez M."/>
            <person name="Polz M.F."/>
            <person name="Vicuna R."/>
            <person name="Diez B."/>
        </authorList>
    </citation>
    <scope>NUCLEOTIDE SEQUENCE [LARGE SCALE GENOMIC DNA]</scope>
    <source>
        <strain evidence="5 6">1H9</strain>
    </source>
</reference>
<feature type="domain" description="Glycoside hydrolase family 2 immunoglobulin-like beta-sandwich" evidence="2">
    <location>
        <begin position="201"/>
        <end position="307"/>
    </location>
</feature>
<evidence type="ECO:0000259" key="2">
    <source>
        <dbReference type="Pfam" id="PF00703"/>
    </source>
</evidence>
<dbReference type="InterPro" id="IPR008979">
    <property type="entry name" value="Galactose-bd-like_sf"/>
</dbReference>
<proteinExistence type="inferred from homology"/>
<keyword evidence="6" id="KW-1185">Reference proteome</keyword>
<dbReference type="InterPro" id="IPR036156">
    <property type="entry name" value="Beta-gal/glucu_dom_sf"/>
</dbReference>
<comment type="similarity">
    <text evidence="1">Belongs to the glycosyl hydrolase 2 family.</text>
</comment>
<dbReference type="Proteomes" id="UP000441797">
    <property type="component" value="Unassembled WGS sequence"/>
</dbReference>
<evidence type="ECO:0000259" key="3">
    <source>
        <dbReference type="Pfam" id="PF02836"/>
    </source>
</evidence>
<dbReference type="InterPro" id="IPR006102">
    <property type="entry name" value="Ig-like_GH2"/>
</dbReference>
<dbReference type="Pfam" id="PF00703">
    <property type="entry name" value="Glyco_hydro_2"/>
    <property type="match status" value="1"/>
</dbReference>
<evidence type="ECO:0000313" key="6">
    <source>
        <dbReference type="Proteomes" id="UP000441797"/>
    </source>
</evidence>
<accession>A0A6N8FVP1</accession>
<dbReference type="InterPro" id="IPR051913">
    <property type="entry name" value="GH2_Domain-Containing"/>
</dbReference>